<sequence>MRCVRLCIGLAAFLPLAFSRVIDITSGKALGSSDLKSPFQQRELSTEVSTAAAGWSAPRADDTEWIKARCKGATLIAMMTRNDEEAGGLLEGSPDSAASAFTDFPHEFEKWGYTHEDQTGEFECDLDMIGVTSALKGLGVSEKNRDEGGQVVCWGIQHAQDKIIDNKEYKATGANYFLGLNPVDSVIIGMSLYSPAHMGKAKIPPVTVLPDLQQTSDVIWGQWILQAKERANNIRYYIVNAITNSATGPIIQSALESADAAPLKKWPGHSFGMDTDEGKALLGTPVGVGIAYLLAQHKAQLGIKTVSKVDVFEPDEGGNPSLAFHIG</sequence>
<name>A0A6A6IKV9_9PLEO</name>
<proteinExistence type="predicted"/>
<evidence type="ECO:0000313" key="3">
    <source>
        <dbReference type="Proteomes" id="UP000800094"/>
    </source>
</evidence>
<organism evidence="2 3">
    <name type="scientific">Trematosphaeria pertusa</name>
    <dbReference type="NCBI Taxonomy" id="390896"/>
    <lineage>
        <taxon>Eukaryota</taxon>
        <taxon>Fungi</taxon>
        <taxon>Dikarya</taxon>
        <taxon>Ascomycota</taxon>
        <taxon>Pezizomycotina</taxon>
        <taxon>Dothideomycetes</taxon>
        <taxon>Pleosporomycetidae</taxon>
        <taxon>Pleosporales</taxon>
        <taxon>Massarineae</taxon>
        <taxon>Trematosphaeriaceae</taxon>
        <taxon>Trematosphaeria</taxon>
    </lineage>
</organism>
<gene>
    <name evidence="2" type="ORF">BU26DRAFT_563197</name>
</gene>
<dbReference type="EMBL" id="ML987193">
    <property type="protein sequence ID" value="KAF2251255.1"/>
    <property type="molecule type" value="Genomic_DNA"/>
</dbReference>
<feature type="chain" id="PRO_5025563138" evidence="1">
    <location>
        <begin position="20"/>
        <end position="327"/>
    </location>
</feature>
<feature type="signal peptide" evidence="1">
    <location>
        <begin position="1"/>
        <end position="19"/>
    </location>
</feature>
<accession>A0A6A6IKV9</accession>
<keyword evidence="3" id="KW-1185">Reference proteome</keyword>
<protein>
    <submittedName>
        <fullName evidence="2">Uncharacterized protein</fullName>
    </submittedName>
</protein>
<evidence type="ECO:0000256" key="1">
    <source>
        <dbReference type="SAM" id="SignalP"/>
    </source>
</evidence>
<reference evidence="2" key="1">
    <citation type="journal article" date="2020" name="Stud. Mycol.">
        <title>101 Dothideomycetes genomes: a test case for predicting lifestyles and emergence of pathogens.</title>
        <authorList>
            <person name="Haridas S."/>
            <person name="Albert R."/>
            <person name="Binder M."/>
            <person name="Bloem J."/>
            <person name="Labutti K."/>
            <person name="Salamov A."/>
            <person name="Andreopoulos B."/>
            <person name="Baker S."/>
            <person name="Barry K."/>
            <person name="Bills G."/>
            <person name="Bluhm B."/>
            <person name="Cannon C."/>
            <person name="Castanera R."/>
            <person name="Culley D."/>
            <person name="Daum C."/>
            <person name="Ezra D."/>
            <person name="Gonzalez J."/>
            <person name="Henrissat B."/>
            <person name="Kuo A."/>
            <person name="Liang C."/>
            <person name="Lipzen A."/>
            <person name="Lutzoni F."/>
            <person name="Magnuson J."/>
            <person name="Mondo S."/>
            <person name="Nolan M."/>
            <person name="Ohm R."/>
            <person name="Pangilinan J."/>
            <person name="Park H.-J."/>
            <person name="Ramirez L."/>
            <person name="Alfaro M."/>
            <person name="Sun H."/>
            <person name="Tritt A."/>
            <person name="Yoshinaga Y."/>
            <person name="Zwiers L.-H."/>
            <person name="Turgeon B."/>
            <person name="Goodwin S."/>
            <person name="Spatafora J."/>
            <person name="Crous P."/>
            <person name="Grigoriev I."/>
        </authorList>
    </citation>
    <scope>NUCLEOTIDE SEQUENCE</scope>
    <source>
        <strain evidence="2">CBS 122368</strain>
    </source>
</reference>
<dbReference type="OrthoDB" id="5337308at2759"/>
<evidence type="ECO:0000313" key="2">
    <source>
        <dbReference type="EMBL" id="KAF2251255.1"/>
    </source>
</evidence>
<dbReference type="RefSeq" id="XP_033686259.1">
    <property type="nucleotide sequence ID" value="XM_033833128.1"/>
</dbReference>
<dbReference type="Proteomes" id="UP000800094">
    <property type="component" value="Unassembled WGS sequence"/>
</dbReference>
<keyword evidence="1" id="KW-0732">Signal</keyword>
<dbReference type="AlphaFoldDB" id="A0A6A6IKV9"/>
<dbReference type="GeneID" id="54586458"/>